<dbReference type="SUPFAM" id="SSF46689">
    <property type="entry name" value="Homeodomain-like"/>
    <property type="match status" value="2"/>
</dbReference>
<keyword evidence="7" id="KW-1185">Reference proteome</keyword>
<comment type="subcellular location">
    <subcellularLocation>
        <location evidence="1">Nucleus</location>
    </subcellularLocation>
</comment>
<accession>A0A9J6DK29</accession>
<protein>
    <recommendedName>
        <fullName evidence="5">HTH CENPB-type domain-containing protein</fullName>
    </recommendedName>
</protein>
<dbReference type="EMBL" id="JABSTU010000009">
    <property type="protein sequence ID" value="KAH8022557.1"/>
    <property type="molecule type" value="Genomic_DNA"/>
</dbReference>
<organism evidence="6 7">
    <name type="scientific">Rhipicephalus microplus</name>
    <name type="common">Cattle tick</name>
    <name type="synonym">Boophilus microplus</name>
    <dbReference type="NCBI Taxonomy" id="6941"/>
    <lineage>
        <taxon>Eukaryota</taxon>
        <taxon>Metazoa</taxon>
        <taxon>Ecdysozoa</taxon>
        <taxon>Arthropoda</taxon>
        <taxon>Chelicerata</taxon>
        <taxon>Arachnida</taxon>
        <taxon>Acari</taxon>
        <taxon>Parasitiformes</taxon>
        <taxon>Ixodida</taxon>
        <taxon>Ixodoidea</taxon>
        <taxon>Ixodidae</taxon>
        <taxon>Rhipicephalinae</taxon>
        <taxon>Rhipicephalus</taxon>
        <taxon>Boophilus</taxon>
    </lineage>
</organism>
<evidence type="ECO:0000313" key="7">
    <source>
        <dbReference type="Proteomes" id="UP000821866"/>
    </source>
</evidence>
<dbReference type="InterPro" id="IPR009057">
    <property type="entry name" value="Homeodomain-like_sf"/>
</dbReference>
<evidence type="ECO:0000256" key="1">
    <source>
        <dbReference type="ARBA" id="ARBA00004123"/>
    </source>
</evidence>
<dbReference type="PANTHER" id="PTHR19303">
    <property type="entry name" value="TRANSPOSON"/>
    <property type="match status" value="1"/>
</dbReference>
<dbReference type="Pfam" id="PF04218">
    <property type="entry name" value="CENP-B_N"/>
    <property type="match status" value="1"/>
</dbReference>
<evidence type="ECO:0000256" key="4">
    <source>
        <dbReference type="SAM" id="MobiDB-lite"/>
    </source>
</evidence>
<reference evidence="6" key="2">
    <citation type="submission" date="2021-09" db="EMBL/GenBank/DDBJ databases">
        <authorList>
            <person name="Jia N."/>
            <person name="Wang J."/>
            <person name="Shi W."/>
            <person name="Du L."/>
            <person name="Sun Y."/>
            <person name="Zhan W."/>
            <person name="Jiang J."/>
            <person name="Wang Q."/>
            <person name="Zhang B."/>
            <person name="Ji P."/>
            <person name="Sakyi L.B."/>
            <person name="Cui X."/>
            <person name="Yuan T."/>
            <person name="Jiang B."/>
            <person name="Yang W."/>
            <person name="Lam T.T.-Y."/>
            <person name="Chang Q."/>
            <person name="Ding S."/>
            <person name="Wang X."/>
            <person name="Zhu J."/>
            <person name="Ruan X."/>
            <person name="Zhao L."/>
            <person name="Wei J."/>
            <person name="Que T."/>
            <person name="Du C."/>
            <person name="Cheng J."/>
            <person name="Dai P."/>
            <person name="Han X."/>
            <person name="Huang E."/>
            <person name="Gao Y."/>
            <person name="Liu J."/>
            <person name="Shao H."/>
            <person name="Ye R."/>
            <person name="Li L."/>
            <person name="Wei W."/>
            <person name="Wang X."/>
            <person name="Wang C."/>
            <person name="Huo Q."/>
            <person name="Li W."/>
            <person name="Guo W."/>
            <person name="Chen H."/>
            <person name="Chen S."/>
            <person name="Zhou L."/>
            <person name="Zhou L."/>
            <person name="Ni X."/>
            <person name="Tian J."/>
            <person name="Zhou Y."/>
            <person name="Sheng Y."/>
            <person name="Liu T."/>
            <person name="Pan Y."/>
            <person name="Xia L."/>
            <person name="Li J."/>
            <person name="Zhao F."/>
            <person name="Cao W."/>
        </authorList>
    </citation>
    <scope>NUCLEOTIDE SEQUENCE</scope>
    <source>
        <strain evidence="6">Rmic-2018</strain>
        <tissue evidence="6">Larvae</tissue>
    </source>
</reference>
<dbReference type="GO" id="GO:0003677">
    <property type="term" value="F:DNA binding"/>
    <property type="evidence" value="ECO:0007669"/>
    <property type="project" value="UniProtKB-KW"/>
</dbReference>
<proteinExistence type="predicted"/>
<dbReference type="PANTHER" id="PTHR19303:SF73">
    <property type="entry name" value="PROTEIN PDC2"/>
    <property type="match status" value="1"/>
</dbReference>
<evidence type="ECO:0000259" key="5">
    <source>
        <dbReference type="PROSITE" id="PS51253"/>
    </source>
</evidence>
<comment type="caution">
    <text evidence="6">The sequence shown here is derived from an EMBL/GenBank/DDBJ whole genome shotgun (WGS) entry which is preliminary data.</text>
</comment>
<dbReference type="Pfam" id="PF03221">
    <property type="entry name" value="HTH_Tnp_Tc5"/>
    <property type="match status" value="1"/>
</dbReference>
<gene>
    <name evidence="6" type="ORF">HPB51_025654</name>
</gene>
<dbReference type="PROSITE" id="PS51253">
    <property type="entry name" value="HTH_CENPB"/>
    <property type="match status" value="1"/>
</dbReference>
<dbReference type="Gene3D" id="1.10.10.60">
    <property type="entry name" value="Homeodomain-like"/>
    <property type="match status" value="2"/>
</dbReference>
<dbReference type="InterPro" id="IPR050863">
    <property type="entry name" value="CenT-Element_Derived"/>
</dbReference>
<keyword evidence="3" id="KW-0539">Nucleus</keyword>
<dbReference type="GO" id="GO:0005634">
    <property type="term" value="C:nucleus"/>
    <property type="evidence" value="ECO:0007669"/>
    <property type="project" value="UniProtKB-SubCell"/>
</dbReference>
<dbReference type="Proteomes" id="UP000821866">
    <property type="component" value="Chromosome 7"/>
</dbReference>
<dbReference type="AlphaFoldDB" id="A0A9J6DK29"/>
<keyword evidence="2" id="KW-0238">DNA-binding</keyword>
<evidence type="ECO:0000256" key="2">
    <source>
        <dbReference type="ARBA" id="ARBA00023125"/>
    </source>
</evidence>
<dbReference type="InterPro" id="IPR006600">
    <property type="entry name" value="HTH_CenpB_DNA-bd_dom"/>
</dbReference>
<name>A0A9J6DK29_RHIMP</name>
<reference evidence="6" key="1">
    <citation type="journal article" date="2020" name="Cell">
        <title>Large-Scale Comparative Analyses of Tick Genomes Elucidate Their Genetic Diversity and Vector Capacities.</title>
        <authorList>
            <consortium name="Tick Genome and Microbiome Consortium (TIGMIC)"/>
            <person name="Jia N."/>
            <person name="Wang J."/>
            <person name="Shi W."/>
            <person name="Du L."/>
            <person name="Sun Y."/>
            <person name="Zhan W."/>
            <person name="Jiang J.F."/>
            <person name="Wang Q."/>
            <person name="Zhang B."/>
            <person name="Ji P."/>
            <person name="Bell-Sakyi L."/>
            <person name="Cui X.M."/>
            <person name="Yuan T.T."/>
            <person name="Jiang B.G."/>
            <person name="Yang W.F."/>
            <person name="Lam T.T."/>
            <person name="Chang Q.C."/>
            <person name="Ding S.J."/>
            <person name="Wang X.J."/>
            <person name="Zhu J.G."/>
            <person name="Ruan X.D."/>
            <person name="Zhao L."/>
            <person name="Wei J.T."/>
            <person name="Ye R.Z."/>
            <person name="Que T.C."/>
            <person name="Du C.H."/>
            <person name="Zhou Y.H."/>
            <person name="Cheng J.X."/>
            <person name="Dai P.F."/>
            <person name="Guo W.B."/>
            <person name="Han X.H."/>
            <person name="Huang E.J."/>
            <person name="Li L.F."/>
            <person name="Wei W."/>
            <person name="Gao Y.C."/>
            <person name="Liu J.Z."/>
            <person name="Shao H.Z."/>
            <person name="Wang X."/>
            <person name="Wang C.C."/>
            <person name="Yang T.C."/>
            <person name="Huo Q.B."/>
            <person name="Li W."/>
            <person name="Chen H.Y."/>
            <person name="Chen S.E."/>
            <person name="Zhou L.G."/>
            <person name="Ni X.B."/>
            <person name="Tian J.H."/>
            <person name="Sheng Y."/>
            <person name="Liu T."/>
            <person name="Pan Y.S."/>
            <person name="Xia L.Y."/>
            <person name="Li J."/>
            <person name="Zhao F."/>
            <person name="Cao W.C."/>
        </authorList>
    </citation>
    <scope>NUCLEOTIDE SEQUENCE</scope>
    <source>
        <strain evidence="6">Rmic-2018</strain>
    </source>
</reference>
<evidence type="ECO:0000313" key="6">
    <source>
        <dbReference type="EMBL" id="KAH8022557.1"/>
    </source>
</evidence>
<feature type="region of interest" description="Disordered" evidence="4">
    <location>
        <begin position="1"/>
        <end position="22"/>
    </location>
</feature>
<dbReference type="InterPro" id="IPR007889">
    <property type="entry name" value="HTH_Psq"/>
</dbReference>
<sequence length="268" mass="29142">MAPTPPVAAPLGVKKRSQHGGYTTPRVAMKAEIIPQVEGGRPQSEVAREFSISKQTVSDYLKQKAKILEAAEKASAGTQKYFRDGSHLQLDEVLNMRLSATVARKIPVSGDLLRQKAETLVLGMDINGRTFSDGWLRNFKKEAEATKIRAYLGSKEATMKLQRAKIDTELEILRHEKEAATAEVHAGALETVVMQNGSFKSHAEDADDDCEDCGNHCGAVNSIVDGDLEGNFKSFEMTDADVSIVAPATDAEIIFLLGGPDKNEPLDE</sequence>
<evidence type="ECO:0000256" key="3">
    <source>
        <dbReference type="ARBA" id="ARBA00023242"/>
    </source>
</evidence>
<feature type="domain" description="HTH CENPB-type" evidence="5">
    <location>
        <begin position="78"/>
        <end position="149"/>
    </location>
</feature>